<dbReference type="PANTHER" id="PTHR33204:SF37">
    <property type="entry name" value="HTH-TYPE TRANSCRIPTIONAL REGULATOR YODB"/>
    <property type="match status" value="1"/>
</dbReference>
<feature type="domain" description="HTH hxlR-type" evidence="5">
    <location>
        <begin position="24"/>
        <end position="122"/>
    </location>
</feature>
<comment type="caution">
    <text evidence="6">The sequence shown here is derived from an EMBL/GenBank/DDBJ whole genome shotgun (WGS) entry which is preliminary data.</text>
</comment>
<dbReference type="InterPro" id="IPR036390">
    <property type="entry name" value="WH_DNA-bd_sf"/>
</dbReference>
<dbReference type="RefSeq" id="WP_131897154.1">
    <property type="nucleotide sequence ID" value="NZ_SMKU01000141.1"/>
</dbReference>
<evidence type="ECO:0000256" key="3">
    <source>
        <dbReference type="ARBA" id="ARBA00023163"/>
    </source>
</evidence>
<dbReference type="AlphaFoldDB" id="A0A4R5B5S2"/>
<feature type="compositionally biased region" description="Basic and acidic residues" evidence="4">
    <location>
        <begin position="1"/>
        <end position="13"/>
    </location>
</feature>
<dbReference type="Pfam" id="PF01638">
    <property type="entry name" value="HxlR"/>
    <property type="match status" value="1"/>
</dbReference>
<accession>A0A4R5B5S2</accession>
<dbReference type="Proteomes" id="UP000294513">
    <property type="component" value="Unassembled WGS sequence"/>
</dbReference>
<dbReference type="SUPFAM" id="SSF46785">
    <property type="entry name" value="Winged helix' DNA-binding domain"/>
    <property type="match status" value="1"/>
</dbReference>
<dbReference type="PROSITE" id="PS51118">
    <property type="entry name" value="HTH_HXLR"/>
    <property type="match status" value="1"/>
</dbReference>
<keyword evidence="1" id="KW-0805">Transcription regulation</keyword>
<dbReference type="OrthoDB" id="370168at2"/>
<sequence length="133" mass="14450">MSTMAEARRRQDAKGAFNAATDDRSTHQLLGIIAGEGSSMIMLELEKGTRGQADLGRALPGVSAETLVQTLRSLERDGFVARSAVPSVPEQDEYTLTVLGERLIPLLDSVRHWAQRNMGEVRAARAHHDAVEG</sequence>
<evidence type="ECO:0000259" key="5">
    <source>
        <dbReference type="PROSITE" id="PS51118"/>
    </source>
</evidence>
<keyword evidence="7" id="KW-1185">Reference proteome</keyword>
<dbReference type="InterPro" id="IPR002577">
    <property type="entry name" value="HTH_HxlR"/>
</dbReference>
<dbReference type="GO" id="GO:0003677">
    <property type="term" value="F:DNA binding"/>
    <property type="evidence" value="ECO:0007669"/>
    <property type="project" value="UniProtKB-KW"/>
</dbReference>
<name>A0A4R5B5S2_9ACTN</name>
<keyword evidence="2" id="KW-0238">DNA-binding</keyword>
<dbReference type="InterPro" id="IPR036388">
    <property type="entry name" value="WH-like_DNA-bd_sf"/>
</dbReference>
<gene>
    <name evidence="6" type="ORF">E1298_24575</name>
</gene>
<evidence type="ECO:0000256" key="1">
    <source>
        <dbReference type="ARBA" id="ARBA00023015"/>
    </source>
</evidence>
<organism evidence="6 7">
    <name type="scientific">Actinomadura rubrisoli</name>
    <dbReference type="NCBI Taxonomy" id="2530368"/>
    <lineage>
        <taxon>Bacteria</taxon>
        <taxon>Bacillati</taxon>
        <taxon>Actinomycetota</taxon>
        <taxon>Actinomycetes</taxon>
        <taxon>Streptosporangiales</taxon>
        <taxon>Thermomonosporaceae</taxon>
        <taxon>Actinomadura</taxon>
    </lineage>
</organism>
<keyword evidence="3" id="KW-0804">Transcription</keyword>
<evidence type="ECO:0000313" key="6">
    <source>
        <dbReference type="EMBL" id="TDD81191.1"/>
    </source>
</evidence>
<proteinExistence type="predicted"/>
<evidence type="ECO:0000313" key="7">
    <source>
        <dbReference type="Proteomes" id="UP000294513"/>
    </source>
</evidence>
<dbReference type="EMBL" id="SMKU01000141">
    <property type="protein sequence ID" value="TDD81191.1"/>
    <property type="molecule type" value="Genomic_DNA"/>
</dbReference>
<protein>
    <submittedName>
        <fullName evidence="6">Transcriptional regulator</fullName>
    </submittedName>
</protein>
<dbReference type="PANTHER" id="PTHR33204">
    <property type="entry name" value="TRANSCRIPTIONAL REGULATOR, MARR FAMILY"/>
    <property type="match status" value="1"/>
</dbReference>
<evidence type="ECO:0000256" key="2">
    <source>
        <dbReference type="ARBA" id="ARBA00023125"/>
    </source>
</evidence>
<reference evidence="6 7" key="1">
    <citation type="submission" date="2019-03" db="EMBL/GenBank/DDBJ databases">
        <title>Draft genome sequences of novel Actinobacteria.</title>
        <authorList>
            <person name="Sahin N."/>
            <person name="Ay H."/>
            <person name="Saygin H."/>
        </authorList>
    </citation>
    <scope>NUCLEOTIDE SEQUENCE [LARGE SCALE GENOMIC DNA]</scope>
    <source>
        <strain evidence="6 7">H3C3</strain>
    </source>
</reference>
<evidence type="ECO:0000256" key="4">
    <source>
        <dbReference type="SAM" id="MobiDB-lite"/>
    </source>
</evidence>
<dbReference type="Gene3D" id="1.10.10.10">
    <property type="entry name" value="Winged helix-like DNA-binding domain superfamily/Winged helix DNA-binding domain"/>
    <property type="match status" value="1"/>
</dbReference>
<feature type="region of interest" description="Disordered" evidence="4">
    <location>
        <begin position="1"/>
        <end position="20"/>
    </location>
</feature>